<dbReference type="Pfam" id="PF00953">
    <property type="entry name" value="Glycos_transf_4"/>
    <property type="match status" value="1"/>
</dbReference>
<feature type="transmembrane region" description="Helical" evidence="7">
    <location>
        <begin position="196"/>
        <end position="216"/>
    </location>
</feature>
<comment type="caution">
    <text evidence="8">The sequence shown here is derived from an EMBL/GenBank/DDBJ whole genome shotgun (WGS) entry which is preliminary data.</text>
</comment>
<keyword evidence="3 8" id="KW-0808">Transferase</keyword>
<dbReference type="Proteomes" id="UP001387100">
    <property type="component" value="Unassembled WGS sequence"/>
</dbReference>
<dbReference type="PANTHER" id="PTHR22926">
    <property type="entry name" value="PHOSPHO-N-ACETYLMURAMOYL-PENTAPEPTIDE-TRANSFERASE"/>
    <property type="match status" value="1"/>
</dbReference>
<dbReference type="InterPro" id="IPR000715">
    <property type="entry name" value="Glycosyl_transferase_4"/>
</dbReference>
<protein>
    <submittedName>
        <fullName evidence="8">MraY family glycosyltransferase</fullName>
        <ecNumber evidence="8">2.7.8.-</ecNumber>
    </submittedName>
</protein>
<keyword evidence="9" id="KW-1185">Reference proteome</keyword>
<reference evidence="8 9" key="1">
    <citation type="journal article" date="2017" name="Int. J. Syst. Evol. Microbiol.">
        <title>Pseudokineococcus basanitobsidens sp. nov., isolated from volcanic rock.</title>
        <authorList>
            <person name="Lee D.W."/>
            <person name="Park M.Y."/>
            <person name="Kim J.J."/>
            <person name="Kim B.S."/>
        </authorList>
    </citation>
    <scope>NUCLEOTIDE SEQUENCE [LARGE SCALE GENOMIC DNA]</scope>
    <source>
        <strain evidence="8 9">DSM 103726</strain>
    </source>
</reference>
<evidence type="ECO:0000256" key="4">
    <source>
        <dbReference type="ARBA" id="ARBA00022692"/>
    </source>
</evidence>
<gene>
    <name evidence="8" type="ORF">WDZ17_06080</name>
</gene>
<feature type="transmembrane region" description="Helical" evidence="7">
    <location>
        <begin position="6"/>
        <end position="26"/>
    </location>
</feature>
<feature type="transmembrane region" description="Helical" evidence="7">
    <location>
        <begin position="228"/>
        <end position="250"/>
    </location>
</feature>
<feature type="transmembrane region" description="Helical" evidence="7">
    <location>
        <begin position="112"/>
        <end position="135"/>
    </location>
</feature>
<accession>A0ABU8RIG5</accession>
<dbReference type="GO" id="GO:0016740">
    <property type="term" value="F:transferase activity"/>
    <property type="evidence" value="ECO:0007669"/>
    <property type="project" value="UniProtKB-KW"/>
</dbReference>
<evidence type="ECO:0000313" key="9">
    <source>
        <dbReference type="Proteomes" id="UP001387100"/>
    </source>
</evidence>
<keyword evidence="6 7" id="KW-0472">Membrane</keyword>
<feature type="transmembrane region" description="Helical" evidence="7">
    <location>
        <begin position="165"/>
        <end position="184"/>
    </location>
</feature>
<evidence type="ECO:0000256" key="2">
    <source>
        <dbReference type="ARBA" id="ARBA00022475"/>
    </source>
</evidence>
<evidence type="ECO:0000256" key="6">
    <source>
        <dbReference type="ARBA" id="ARBA00023136"/>
    </source>
</evidence>
<sequence length="376" mass="38742">MRAYLLVLVTAAAVTYLCTPLARRLAERLGAMSPVRARDVHSVPTPRLGGTAMLAGLAAALVVASRLPFLDAVFADSRGPWAVLGAGALLSLIGVADDVWGLDALAKLGGQVLAASLLAWGGVQLLSLPVFGVTVGSGPTFFALTVLGVLVAVNAVNFIDGLDGLAAGVMLISGSAFFVYTYLLSQDASPDDYSNLATLVAAALVGCCLGFLPHNLHPARIFMGDSGSMLLGLLLAATGVAASGVDPAVLSRVQVAPVFLPLLLPLAVLLLPLLDLVWAVVRRLAKGQSPFTPDRLHLHHRLLDLGHSHARAVGVMYAWAAVVSFGAVSTAFVPLTTALPVWGAAVVVVAVVTLRIRRGAPETAAATLGEGRPSRL</sequence>
<dbReference type="EC" id="2.7.8.-" evidence="8"/>
<keyword evidence="4 7" id="KW-0812">Transmembrane</keyword>
<dbReference type="PANTHER" id="PTHR22926:SF3">
    <property type="entry name" value="UNDECAPRENYL-PHOSPHATE ALPHA-N-ACETYLGLUCOSAMINYL 1-PHOSPHATE TRANSFERASE"/>
    <property type="match status" value="1"/>
</dbReference>
<evidence type="ECO:0000256" key="5">
    <source>
        <dbReference type="ARBA" id="ARBA00022989"/>
    </source>
</evidence>
<name>A0ABU8RIG5_9ACTN</name>
<evidence type="ECO:0000256" key="3">
    <source>
        <dbReference type="ARBA" id="ARBA00022679"/>
    </source>
</evidence>
<keyword evidence="5 7" id="KW-1133">Transmembrane helix</keyword>
<dbReference type="RefSeq" id="WP_339574244.1">
    <property type="nucleotide sequence ID" value="NZ_JBBIAA010000004.1"/>
</dbReference>
<dbReference type="CDD" id="cd06853">
    <property type="entry name" value="GT_WecA_like"/>
    <property type="match status" value="1"/>
</dbReference>
<organism evidence="8 9">
    <name type="scientific">Pseudokineococcus basanitobsidens</name>
    <dbReference type="NCBI Taxonomy" id="1926649"/>
    <lineage>
        <taxon>Bacteria</taxon>
        <taxon>Bacillati</taxon>
        <taxon>Actinomycetota</taxon>
        <taxon>Actinomycetes</taxon>
        <taxon>Kineosporiales</taxon>
        <taxon>Kineosporiaceae</taxon>
        <taxon>Pseudokineococcus</taxon>
    </lineage>
</organism>
<feature type="transmembrane region" description="Helical" evidence="7">
    <location>
        <begin position="81"/>
        <end position="100"/>
    </location>
</feature>
<evidence type="ECO:0000256" key="1">
    <source>
        <dbReference type="ARBA" id="ARBA00004651"/>
    </source>
</evidence>
<feature type="transmembrane region" description="Helical" evidence="7">
    <location>
        <begin position="339"/>
        <end position="356"/>
    </location>
</feature>
<proteinExistence type="predicted"/>
<feature type="transmembrane region" description="Helical" evidence="7">
    <location>
        <begin position="262"/>
        <end position="281"/>
    </location>
</feature>
<feature type="transmembrane region" description="Helical" evidence="7">
    <location>
        <begin position="47"/>
        <end position="69"/>
    </location>
</feature>
<evidence type="ECO:0000313" key="8">
    <source>
        <dbReference type="EMBL" id="MEJ5944862.1"/>
    </source>
</evidence>
<evidence type="ECO:0000256" key="7">
    <source>
        <dbReference type="SAM" id="Phobius"/>
    </source>
</evidence>
<comment type="subcellular location">
    <subcellularLocation>
        <location evidence="1">Cell membrane</location>
        <topology evidence="1">Multi-pass membrane protein</topology>
    </subcellularLocation>
</comment>
<feature type="transmembrane region" description="Helical" evidence="7">
    <location>
        <begin position="141"/>
        <end position="158"/>
    </location>
</feature>
<dbReference type="PROSITE" id="PS01348">
    <property type="entry name" value="MRAY_2"/>
    <property type="match status" value="1"/>
</dbReference>
<dbReference type="InterPro" id="IPR018480">
    <property type="entry name" value="PNAcMuramoyl-5peptid_Trfase_CS"/>
</dbReference>
<keyword evidence="2" id="KW-1003">Cell membrane</keyword>
<feature type="transmembrane region" description="Helical" evidence="7">
    <location>
        <begin position="312"/>
        <end position="333"/>
    </location>
</feature>
<dbReference type="EMBL" id="JBBIAA010000004">
    <property type="protein sequence ID" value="MEJ5944862.1"/>
    <property type="molecule type" value="Genomic_DNA"/>
</dbReference>